<organism evidence="1 2">
    <name type="scientific">Elysia crispata</name>
    <name type="common">lettuce slug</name>
    <dbReference type="NCBI Taxonomy" id="231223"/>
    <lineage>
        <taxon>Eukaryota</taxon>
        <taxon>Metazoa</taxon>
        <taxon>Spiralia</taxon>
        <taxon>Lophotrochozoa</taxon>
        <taxon>Mollusca</taxon>
        <taxon>Gastropoda</taxon>
        <taxon>Heterobranchia</taxon>
        <taxon>Euthyneura</taxon>
        <taxon>Panpulmonata</taxon>
        <taxon>Sacoglossa</taxon>
        <taxon>Placobranchoidea</taxon>
        <taxon>Plakobranchidae</taxon>
        <taxon>Elysia</taxon>
    </lineage>
</organism>
<dbReference type="AlphaFoldDB" id="A0AAE0XWY0"/>
<evidence type="ECO:0000313" key="1">
    <source>
        <dbReference type="EMBL" id="KAK3720531.1"/>
    </source>
</evidence>
<accession>A0AAE0XWY0</accession>
<name>A0AAE0XWY0_9GAST</name>
<sequence length="133" mass="15763">MNARATSHTDMDETDMDKTCVRQFQRSLEWYRLGEVMHGTDSSHATDYDKTCVKQTWTRHAHGQDMHETDKDKTCVRQSQRSLEWYRLGEVMHGTDSSHAADYDKTCMRQVWQEMRETDSVEPCMKQTWTRHA</sequence>
<reference evidence="1" key="1">
    <citation type="journal article" date="2023" name="G3 (Bethesda)">
        <title>A reference genome for the long-term kleptoplast-retaining sea slug Elysia crispata morphotype clarki.</title>
        <authorList>
            <person name="Eastman K.E."/>
            <person name="Pendleton A.L."/>
            <person name="Shaikh M.A."/>
            <person name="Suttiyut T."/>
            <person name="Ogas R."/>
            <person name="Tomko P."/>
            <person name="Gavelis G."/>
            <person name="Widhalm J.R."/>
            <person name="Wisecaver J.H."/>
        </authorList>
    </citation>
    <scope>NUCLEOTIDE SEQUENCE</scope>
    <source>
        <strain evidence="1">ECLA1</strain>
    </source>
</reference>
<dbReference type="Proteomes" id="UP001283361">
    <property type="component" value="Unassembled WGS sequence"/>
</dbReference>
<evidence type="ECO:0000313" key="2">
    <source>
        <dbReference type="Proteomes" id="UP001283361"/>
    </source>
</evidence>
<proteinExistence type="predicted"/>
<protein>
    <submittedName>
        <fullName evidence="1">Uncharacterized protein</fullName>
    </submittedName>
</protein>
<gene>
    <name evidence="1" type="ORF">RRG08_058418</name>
</gene>
<comment type="caution">
    <text evidence="1">The sequence shown here is derived from an EMBL/GenBank/DDBJ whole genome shotgun (WGS) entry which is preliminary data.</text>
</comment>
<dbReference type="EMBL" id="JAWDGP010007405">
    <property type="protein sequence ID" value="KAK3720531.1"/>
    <property type="molecule type" value="Genomic_DNA"/>
</dbReference>
<keyword evidence="2" id="KW-1185">Reference proteome</keyword>